<reference evidence="15 16" key="1">
    <citation type="submission" date="2022-12" db="EMBL/GenBank/DDBJ databases">
        <title>Chromosome-level genome assembly of true bugs.</title>
        <authorList>
            <person name="Ma L."/>
            <person name="Li H."/>
        </authorList>
    </citation>
    <scope>NUCLEOTIDE SEQUENCE [LARGE SCALE GENOMIC DNA]</scope>
    <source>
        <strain evidence="15">Lab_2022b</strain>
    </source>
</reference>
<dbReference type="Gene3D" id="3.40.630.10">
    <property type="entry name" value="Zn peptidases"/>
    <property type="match status" value="1"/>
</dbReference>
<evidence type="ECO:0000256" key="7">
    <source>
        <dbReference type="ARBA" id="ARBA00022679"/>
    </source>
</evidence>
<keyword evidence="13" id="KW-0732">Signal</keyword>
<gene>
    <name evidence="15" type="ORF">O3M35_002039</name>
</gene>
<dbReference type="FunFam" id="3.40.630.10:FF:000029">
    <property type="entry name" value="Glutaminyl-peptide cyclotransferase"/>
    <property type="match status" value="1"/>
</dbReference>
<keyword evidence="6" id="KW-0964">Secreted</keyword>
<accession>A0AAW1CR17</accession>
<dbReference type="EMBL" id="JAPXFL010000010">
    <property type="protein sequence ID" value="KAK9500861.1"/>
    <property type="molecule type" value="Genomic_DNA"/>
</dbReference>
<evidence type="ECO:0000256" key="10">
    <source>
        <dbReference type="ARBA" id="ARBA00023157"/>
    </source>
</evidence>
<name>A0AAW1CR17_9HEMI</name>
<evidence type="ECO:0000256" key="1">
    <source>
        <dbReference type="ARBA" id="ARBA00000001"/>
    </source>
</evidence>
<dbReference type="Pfam" id="PF04389">
    <property type="entry name" value="Peptidase_M28"/>
    <property type="match status" value="1"/>
</dbReference>
<dbReference type="SUPFAM" id="SSF53187">
    <property type="entry name" value="Zn-dependent exopeptidases"/>
    <property type="match status" value="1"/>
</dbReference>
<evidence type="ECO:0000256" key="4">
    <source>
        <dbReference type="ARBA" id="ARBA00012012"/>
    </source>
</evidence>
<evidence type="ECO:0000313" key="15">
    <source>
        <dbReference type="EMBL" id="KAK9500861.1"/>
    </source>
</evidence>
<sequence length="343" mass="39360">MAFNILKFTSLLTIFLTCLVHYEALRFHEERYLHAPSPLTNEEIAQFASLTNEEYFKDVLNHILIPRIVGTPSHEKVKDFISKELSDLGFNVELDAFRANTPNFGDLQFTNIIGTRPANSTRYLVLACHYDSKYFPDFEFYGATDSAVPCAMLLHLGKVLQPVMRTLENNRVGLMLIFFDGEEAFYEWTENDSLYGSRNLAAKWDNIRYPTPGSSTTQLNRIDLLVLLDLLGVKDQQLYSLFRDTARWHSLLARIERKLKVLGKIPSEQPLHFLEKSAFGFIDDDHKPFLTRNVPVLHLIPPVFPKVWHTAGDNYSAIDFPTINTLNKVLQVFVSAYLRGSHE</sequence>
<evidence type="ECO:0000256" key="6">
    <source>
        <dbReference type="ARBA" id="ARBA00022525"/>
    </source>
</evidence>
<evidence type="ECO:0000256" key="5">
    <source>
        <dbReference type="ARBA" id="ARBA00016861"/>
    </source>
</evidence>
<comment type="similarity">
    <text evidence="3">Belongs to the glutaminyl-peptide cyclotransferase family.</text>
</comment>
<evidence type="ECO:0000256" key="12">
    <source>
        <dbReference type="ARBA" id="ARBA00057903"/>
    </source>
</evidence>
<comment type="function">
    <text evidence="12">Acts as a glutaminyl-peptide cyclotransferase. Responsible for the biosynthesis of pyroglutamyl peptides. Might be more efficient in the conversion of tri and tetrapeptides in vitro. Might have a relative preference for substrates containing hydrophobic amino acids in vitro.</text>
</comment>
<comment type="subcellular location">
    <subcellularLocation>
        <location evidence="2">Secreted</location>
    </subcellularLocation>
</comment>
<dbReference type="PANTHER" id="PTHR12283">
    <property type="entry name" value="GLUTAMINYL-PEPTIDE CYCLOTRANSFERASE"/>
    <property type="match status" value="1"/>
</dbReference>
<dbReference type="EC" id="2.3.2.5" evidence="4"/>
<evidence type="ECO:0000256" key="8">
    <source>
        <dbReference type="ARBA" id="ARBA00022723"/>
    </source>
</evidence>
<keyword evidence="9" id="KW-0862">Zinc</keyword>
<evidence type="ECO:0000256" key="9">
    <source>
        <dbReference type="ARBA" id="ARBA00022833"/>
    </source>
</evidence>
<evidence type="ECO:0000313" key="16">
    <source>
        <dbReference type="Proteomes" id="UP001461498"/>
    </source>
</evidence>
<proteinExistence type="inferred from homology"/>
<feature type="chain" id="PRO_5043665349" description="Glutaminyl-peptide cyclotransferase" evidence="13">
    <location>
        <begin position="25"/>
        <end position="343"/>
    </location>
</feature>
<evidence type="ECO:0000256" key="2">
    <source>
        <dbReference type="ARBA" id="ARBA00004613"/>
    </source>
</evidence>
<evidence type="ECO:0000256" key="13">
    <source>
        <dbReference type="SAM" id="SignalP"/>
    </source>
</evidence>
<organism evidence="15 16">
    <name type="scientific">Rhynocoris fuscipes</name>
    <dbReference type="NCBI Taxonomy" id="488301"/>
    <lineage>
        <taxon>Eukaryota</taxon>
        <taxon>Metazoa</taxon>
        <taxon>Ecdysozoa</taxon>
        <taxon>Arthropoda</taxon>
        <taxon>Hexapoda</taxon>
        <taxon>Insecta</taxon>
        <taxon>Pterygota</taxon>
        <taxon>Neoptera</taxon>
        <taxon>Paraneoptera</taxon>
        <taxon>Hemiptera</taxon>
        <taxon>Heteroptera</taxon>
        <taxon>Panheteroptera</taxon>
        <taxon>Cimicomorpha</taxon>
        <taxon>Reduviidae</taxon>
        <taxon>Harpactorinae</taxon>
        <taxon>Harpactorini</taxon>
        <taxon>Rhynocoris</taxon>
    </lineage>
</organism>
<keyword evidence="10" id="KW-1015">Disulfide bond</keyword>
<keyword evidence="11" id="KW-0012">Acyltransferase</keyword>
<comment type="caution">
    <text evidence="15">The sequence shown here is derived from an EMBL/GenBank/DDBJ whole genome shotgun (WGS) entry which is preliminary data.</text>
</comment>
<dbReference type="InterPro" id="IPR007484">
    <property type="entry name" value="Peptidase_M28"/>
</dbReference>
<dbReference type="AlphaFoldDB" id="A0AAW1CR17"/>
<dbReference type="CDD" id="cd03880">
    <property type="entry name" value="M28_QC_like"/>
    <property type="match status" value="1"/>
</dbReference>
<evidence type="ECO:0000259" key="14">
    <source>
        <dbReference type="Pfam" id="PF04389"/>
    </source>
</evidence>
<dbReference type="GO" id="GO:0008270">
    <property type="term" value="F:zinc ion binding"/>
    <property type="evidence" value="ECO:0007669"/>
    <property type="project" value="TreeGrafter"/>
</dbReference>
<evidence type="ECO:0000256" key="3">
    <source>
        <dbReference type="ARBA" id="ARBA00006014"/>
    </source>
</evidence>
<keyword evidence="7" id="KW-0808">Transferase</keyword>
<protein>
    <recommendedName>
        <fullName evidence="5">Glutaminyl-peptide cyclotransferase</fullName>
        <ecNumber evidence="4">2.3.2.5</ecNumber>
    </recommendedName>
</protein>
<dbReference type="PANTHER" id="PTHR12283:SF6">
    <property type="entry name" value="GLUTAMINYL-PEPTIDE CYCLOTRANSFERASE-RELATED"/>
    <property type="match status" value="1"/>
</dbReference>
<dbReference type="InterPro" id="IPR040234">
    <property type="entry name" value="QC/QCL"/>
</dbReference>
<feature type="signal peptide" evidence="13">
    <location>
        <begin position="1"/>
        <end position="24"/>
    </location>
</feature>
<dbReference type="GO" id="GO:0005576">
    <property type="term" value="C:extracellular region"/>
    <property type="evidence" value="ECO:0007669"/>
    <property type="project" value="UniProtKB-SubCell"/>
</dbReference>
<keyword evidence="16" id="KW-1185">Reference proteome</keyword>
<dbReference type="GO" id="GO:0016603">
    <property type="term" value="F:glutaminyl-peptide cyclotransferase activity"/>
    <property type="evidence" value="ECO:0007669"/>
    <property type="project" value="UniProtKB-EC"/>
</dbReference>
<evidence type="ECO:0000256" key="11">
    <source>
        <dbReference type="ARBA" id="ARBA00023315"/>
    </source>
</evidence>
<feature type="domain" description="Peptidase M28" evidence="14">
    <location>
        <begin position="111"/>
        <end position="331"/>
    </location>
</feature>
<keyword evidence="8" id="KW-0479">Metal-binding</keyword>
<dbReference type="InterPro" id="IPR037457">
    <property type="entry name" value="M28_QC"/>
</dbReference>
<dbReference type="Proteomes" id="UP001461498">
    <property type="component" value="Unassembled WGS sequence"/>
</dbReference>
<comment type="catalytic activity">
    <reaction evidence="1">
        <text>N-terminal L-glutaminyl-[peptide] = N-terminal 5-oxo-L-prolyl-[peptide] + NH4(+)</text>
        <dbReference type="Rhea" id="RHEA:23652"/>
        <dbReference type="Rhea" id="RHEA-COMP:11736"/>
        <dbReference type="Rhea" id="RHEA-COMP:11846"/>
        <dbReference type="ChEBI" id="CHEBI:28938"/>
        <dbReference type="ChEBI" id="CHEBI:64722"/>
        <dbReference type="ChEBI" id="CHEBI:87215"/>
        <dbReference type="EC" id="2.3.2.5"/>
    </reaction>
</comment>